<evidence type="ECO:0000313" key="6">
    <source>
        <dbReference type="Proteomes" id="UP001241571"/>
    </source>
</evidence>
<dbReference type="NCBIfam" id="TIGR01076">
    <property type="entry name" value="sortase_fam"/>
    <property type="match status" value="1"/>
</dbReference>
<evidence type="ECO:0000256" key="4">
    <source>
        <dbReference type="PIRSR" id="PIRSR605754-1"/>
    </source>
</evidence>
<dbReference type="GO" id="GO:0008234">
    <property type="term" value="F:cysteine-type peptidase activity"/>
    <property type="evidence" value="ECO:0007669"/>
    <property type="project" value="UniProtKB-KW"/>
</dbReference>
<dbReference type="InterPro" id="IPR023365">
    <property type="entry name" value="Sortase_dom-sf"/>
</dbReference>
<organism evidence="5 6">
    <name type="scientific">Enterococcus gallinarum</name>
    <dbReference type="NCBI Taxonomy" id="1353"/>
    <lineage>
        <taxon>Bacteria</taxon>
        <taxon>Bacillati</taxon>
        <taxon>Bacillota</taxon>
        <taxon>Bacilli</taxon>
        <taxon>Lactobacillales</taxon>
        <taxon>Enterococcaceae</taxon>
        <taxon>Enterococcus</taxon>
    </lineage>
</organism>
<dbReference type="Pfam" id="PF04203">
    <property type="entry name" value="Sortase"/>
    <property type="match status" value="1"/>
</dbReference>
<evidence type="ECO:0000313" key="5">
    <source>
        <dbReference type="EMBL" id="MDL4937445.1"/>
    </source>
</evidence>
<dbReference type="CDD" id="cd06165">
    <property type="entry name" value="Sortase_A"/>
    <property type="match status" value="1"/>
</dbReference>
<dbReference type="GO" id="GO:0006508">
    <property type="term" value="P:proteolysis"/>
    <property type="evidence" value="ECO:0007669"/>
    <property type="project" value="UniProtKB-KW"/>
</dbReference>
<reference evidence="5 6" key="1">
    <citation type="submission" date="2023-06" db="EMBL/GenBank/DDBJ databases">
        <title>Acute promotion of culturable opportunistic pathogens and persistent increase of antibiotic resistance following antibiotic exposure in mouse gut microbiota.</title>
        <authorList>
            <person name="Li L."/>
            <person name="Wang B."/>
            <person name="Sun Y."/>
            <person name="Wang M."/>
            <person name="Xu H."/>
        </authorList>
    </citation>
    <scope>NUCLEOTIDE SEQUENCE [LARGE SCALE GENOMIC DNA]</scope>
    <source>
        <strain evidence="5 6">CRI2_2</strain>
    </source>
</reference>
<feature type="active site" description="Acyl-thioester intermediate" evidence="4">
    <location>
        <position position="193"/>
    </location>
</feature>
<dbReference type="Gene3D" id="2.40.260.10">
    <property type="entry name" value="Sortase"/>
    <property type="match status" value="1"/>
</dbReference>
<dbReference type="EMBL" id="JASUBT010000018">
    <property type="protein sequence ID" value="MDL4937445.1"/>
    <property type="molecule type" value="Genomic_DNA"/>
</dbReference>
<keyword evidence="1" id="KW-0645">Protease</keyword>
<gene>
    <name evidence="5" type="ORF">QRX88_17225</name>
</gene>
<comment type="caution">
    <text evidence="5">The sequence shown here is derived from an EMBL/GenBank/DDBJ whole genome shotgun (WGS) entry which is preliminary data.</text>
</comment>
<name>A0ABD4ZXJ8_ENTGA</name>
<dbReference type="InterPro" id="IPR005754">
    <property type="entry name" value="Sortase"/>
</dbReference>
<dbReference type="SUPFAM" id="SSF63817">
    <property type="entry name" value="Sortase"/>
    <property type="match status" value="1"/>
</dbReference>
<evidence type="ECO:0000256" key="1">
    <source>
        <dbReference type="ARBA" id="ARBA00022670"/>
    </source>
</evidence>
<evidence type="ECO:0000256" key="3">
    <source>
        <dbReference type="ARBA" id="ARBA00022807"/>
    </source>
</evidence>
<feature type="active site" description="Proton donor/acceptor" evidence="4">
    <location>
        <position position="131"/>
    </location>
</feature>
<protein>
    <submittedName>
        <fullName evidence="5">Class A sortase</fullName>
    </submittedName>
</protein>
<dbReference type="InterPro" id="IPR042007">
    <property type="entry name" value="Sortase_A"/>
</dbReference>
<dbReference type="AlphaFoldDB" id="A0ABD4ZXJ8"/>
<keyword evidence="3" id="KW-0788">Thiol protease</keyword>
<accession>A0ABD4ZXJ8</accession>
<sequence length="232" mass="25912">MKKILINSLLVLLFLVGFALVFNKQIKDFTIKQTTEKYTVNNFNRKEIEKNQQQKDASFNFDDVAPISSEAVLKAKLSNKRFPVIGGVAVPSVGINLPIFKGLSNDALLWGAGTVSETQVMGKGNYGLASHHADKKDLLFTPLTKVKIDEKIYLTNLDKIYIYRITNIEIVSPTDVQCLDDVPNKKLVTLLTCDTLAGTNRIIVQGELIDEIEVDKASQEVLGVFEMEQKTY</sequence>
<evidence type="ECO:0000256" key="2">
    <source>
        <dbReference type="ARBA" id="ARBA00022801"/>
    </source>
</evidence>
<keyword evidence="2" id="KW-0378">Hydrolase</keyword>
<proteinExistence type="predicted"/>
<dbReference type="Proteomes" id="UP001241571">
    <property type="component" value="Unassembled WGS sequence"/>
</dbReference>